<dbReference type="GO" id="GO:0140082">
    <property type="term" value="F:SUMO-ubiquitin ligase activity"/>
    <property type="evidence" value="ECO:0007669"/>
    <property type="project" value="TreeGrafter"/>
</dbReference>
<dbReference type="AlphaFoldDB" id="A0A6I9RNI2"/>
<dbReference type="PANTHER" id="PTHR47094">
    <property type="entry name" value="ELFLESS, ISOFORM B"/>
    <property type="match status" value="1"/>
</dbReference>
<dbReference type="RefSeq" id="XP_010929716.1">
    <property type="nucleotide sequence ID" value="XM_010931414.3"/>
</dbReference>
<dbReference type="InterPro" id="IPR049627">
    <property type="entry name" value="SLX8"/>
</dbReference>
<evidence type="ECO:0000256" key="5">
    <source>
        <dbReference type="SAM" id="MobiDB-lite"/>
    </source>
</evidence>
<dbReference type="InterPro" id="IPR013083">
    <property type="entry name" value="Znf_RING/FYVE/PHD"/>
</dbReference>
<evidence type="ECO:0000256" key="2">
    <source>
        <dbReference type="ARBA" id="ARBA00022771"/>
    </source>
</evidence>
<dbReference type="GO" id="GO:0033768">
    <property type="term" value="C:SUMO-targeted ubiquitin ligase complex"/>
    <property type="evidence" value="ECO:0007669"/>
    <property type="project" value="TreeGrafter"/>
</dbReference>
<gene>
    <name evidence="8 9" type="primary">LOC105051114</name>
</gene>
<reference evidence="8 9" key="1">
    <citation type="submission" date="2025-04" db="UniProtKB">
        <authorList>
            <consortium name="RefSeq"/>
        </authorList>
    </citation>
    <scope>IDENTIFICATION</scope>
</reference>
<dbReference type="PROSITE" id="PS00518">
    <property type="entry name" value="ZF_RING_1"/>
    <property type="match status" value="1"/>
</dbReference>
<evidence type="ECO:0000256" key="4">
    <source>
        <dbReference type="PROSITE-ProRule" id="PRU00175"/>
    </source>
</evidence>
<dbReference type="SMART" id="SM00184">
    <property type="entry name" value="RING"/>
    <property type="match status" value="1"/>
</dbReference>
<evidence type="ECO:0000256" key="1">
    <source>
        <dbReference type="ARBA" id="ARBA00022723"/>
    </source>
</evidence>
<dbReference type="Gene3D" id="3.30.40.10">
    <property type="entry name" value="Zinc/RING finger domain, C3HC4 (zinc finger)"/>
    <property type="match status" value="1"/>
</dbReference>
<dbReference type="RefSeq" id="XP_010929715.1">
    <property type="nucleotide sequence ID" value="XM_010931413.3"/>
</dbReference>
<evidence type="ECO:0000313" key="9">
    <source>
        <dbReference type="RefSeq" id="XP_010929716.1"/>
    </source>
</evidence>
<dbReference type="GO" id="GO:0061630">
    <property type="term" value="F:ubiquitin protein ligase activity"/>
    <property type="evidence" value="ECO:0007669"/>
    <property type="project" value="InterPro"/>
</dbReference>
<evidence type="ECO:0000256" key="3">
    <source>
        <dbReference type="ARBA" id="ARBA00022833"/>
    </source>
</evidence>
<dbReference type="PROSITE" id="PS50089">
    <property type="entry name" value="ZF_RING_2"/>
    <property type="match status" value="1"/>
</dbReference>
<keyword evidence="2 4" id="KW-0863">Zinc-finger</keyword>
<dbReference type="InterPro" id="IPR001841">
    <property type="entry name" value="Znf_RING"/>
</dbReference>
<feature type="region of interest" description="Disordered" evidence="5">
    <location>
        <begin position="95"/>
        <end position="124"/>
    </location>
</feature>
<dbReference type="SUPFAM" id="SSF57850">
    <property type="entry name" value="RING/U-box"/>
    <property type="match status" value="1"/>
</dbReference>
<dbReference type="Proteomes" id="UP000504607">
    <property type="component" value="Chromosome 9"/>
</dbReference>
<dbReference type="GO" id="GO:0032183">
    <property type="term" value="F:SUMO binding"/>
    <property type="evidence" value="ECO:0007669"/>
    <property type="project" value="TreeGrafter"/>
</dbReference>
<name>A0A6I9RNI2_ELAGV</name>
<sequence>MSISRSSRETFQDLELRLGPAYLSKGGILAANGLRGYPNFIMIEDDDDDVQICAAASLGETFRVLPYSSPWASAIREEDLELRLGIGASNGYSGNSNGGANTIEDRSRNPNAWKSSKASSSHHMSDSVEVKLRCAICMDTMKEETSTTCGHVFCKPCITDAIRVQKRCPACREKLSISNIHRIYLPGVTS</sequence>
<feature type="domain" description="RING-type" evidence="6">
    <location>
        <begin position="134"/>
        <end position="172"/>
    </location>
</feature>
<evidence type="ECO:0000313" key="7">
    <source>
        <dbReference type="Proteomes" id="UP000504607"/>
    </source>
</evidence>
<protein>
    <submittedName>
        <fullName evidence="8 9">Uncharacterized protein LOC105051114</fullName>
    </submittedName>
</protein>
<proteinExistence type="predicted"/>
<evidence type="ECO:0000259" key="6">
    <source>
        <dbReference type="PROSITE" id="PS50089"/>
    </source>
</evidence>
<keyword evidence="7" id="KW-1185">Reference proteome</keyword>
<dbReference type="GO" id="GO:0006511">
    <property type="term" value="P:ubiquitin-dependent protein catabolic process"/>
    <property type="evidence" value="ECO:0007669"/>
    <property type="project" value="TreeGrafter"/>
</dbReference>
<accession>A0A6I9RNI2</accession>
<keyword evidence="1" id="KW-0479">Metal-binding</keyword>
<organism evidence="7 8">
    <name type="scientific">Elaeis guineensis var. tenera</name>
    <name type="common">Oil palm</name>
    <dbReference type="NCBI Taxonomy" id="51953"/>
    <lineage>
        <taxon>Eukaryota</taxon>
        <taxon>Viridiplantae</taxon>
        <taxon>Streptophyta</taxon>
        <taxon>Embryophyta</taxon>
        <taxon>Tracheophyta</taxon>
        <taxon>Spermatophyta</taxon>
        <taxon>Magnoliopsida</taxon>
        <taxon>Liliopsida</taxon>
        <taxon>Arecaceae</taxon>
        <taxon>Arecoideae</taxon>
        <taxon>Cocoseae</taxon>
        <taxon>Elaeidinae</taxon>
        <taxon>Elaeis</taxon>
    </lineage>
</organism>
<evidence type="ECO:0000313" key="8">
    <source>
        <dbReference type="RefSeq" id="XP_010929715.1"/>
    </source>
</evidence>
<dbReference type="Pfam" id="PF13923">
    <property type="entry name" value="zf-C3HC4_2"/>
    <property type="match status" value="1"/>
</dbReference>
<keyword evidence="3" id="KW-0862">Zinc</keyword>
<dbReference type="GO" id="GO:0008270">
    <property type="term" value="F:zinc ion binding"/>
    <property type="evidence" value="ECO:0007669"/>
    <property type="project" value="UniProtKB-KW"/>
</dbReference>
<dbReference type="OrthoDB" id="6105938at2759"/>
<dbReference type="InterPro" id="IPR017907">
    <property type="entry name" value="Znf_RING_CS"/>
</dbReference>
<dbReference type="PANTHER" id="PTHR47094:SF17">
    <property type="entry name" value="E3 UBIQUITIN-PROTEIN LIGASE COMPLEX SLX8-RFP SUBUNIT SLX8-LIKE ISOFORM X1"/>
    <property type="match status" value="1"/>
</dbReference>